<comment type="caution">
    <text evidence="1">The sequence shown here is derived from an EMBL/GenBank/DDBJ whole genome shotgun (WGS) entry which is preliminary data.</text>
</comment>
<evidence type="ECO:0000313" key="1">
    <source>
        <dbReference type="EMBL" id="MES1922873.1"/>
    </source>
</evidence>
<evidence type="ECO:0000313" key="2">
    <source>
        <dbReference type="Proteomes" id="UP001439008"/>
    </source>
</evidence>
<sequence>MGCHLNLGNTAITLNTNMTKLARNPDGCQGKASQSNRGSILSHQPSATLTKLDRNATAWTFPYSITICVDISNQVDVTTHHQ</sequence>
<accession>A0ABV2AT74</accession>
<name>A0ABV2AT74_9EUKA</name>
<dbReference type="EMBL" id="JBDODL010003939">
    <property type="protein sequence ID" value="MES1922873.1"/>
    <property type="molecule type" value="Genomic_DNA"/>
</dbReference>
<organism evidence="1 2">
    <name type="scientific">Bonamia ostreae</name>
    <dbReference type="NCBI Taxonomy" id="126728"/>
    <lineage>
        <taxon>Eukaryota</taxon>
        <taxon>Sar</taxon>
        <taxon>Rhizaria</taxon>
        <taxon>Endomyxa</taxon>
        <taxon>Ascetosporea</taxon>
        <taxon>Haplosporida</taxon>
        <taxon>Bonamia</taxon>
    </lineage>
</organism>
<dbReference type="Proteomes" id="UP001439008">
    <property type="component" value="Unassembled WGS sequence"/>
</dbReference>
<reference evidence="1 2" key="1">
    <citation type="journal article" date="2024" name="BMC Biol.">
        <title>Comparative genomics of Ascetosporea gives new insight into the evolutionary basis for animal parasitism in Rhizaria.</title>
        <authorList>
            <person name="Hiltunen Thoren M."/>
            <person name="Onut-Brannstrom I."/>
            <person name="Alfjorden A."/>
            <person name="Peckova H."/>
            <person name="Swords F."/>
            <person name="Hooper C."/>
            <person name="Holzer A.S."/>
            <person name="Bass D."/>
            <person name="Burki F."/>
        </authorList>
    </citation>
    <scope>NUCLEOTIDE SEQUENCE [LARGE SCALE GENOMIC DNA]</scope>
    <source>
        <strain evidence="1">20-A016</strain>
    </source>
</reference>
<keyword evidence="2" id="KW-1185">Reference proteome</keyword>
<gene>
    <name evidence="1" type="ORF">MHBO_004401</name>
</gene>
<proteinExistence type="predicted"/>
<protein>
    <submittedName>
        <fullName evidence="1">Uncharacterized protein</fullName>
    </submittedName>
</protein>